<sequence>MNKAQTTHPDEATPVCPSLRLRRLEEAKKVFVSPALFAALAGERAVQRSVDRVSRSQRANEYAMGRRNNEAMAIFNYNIFS</sequence>
<gene>
    <name evidence="1" type="ORF">GCM10022210_22920</name>
</gene>
<dbReference type="Proteomes" id="UP001500742">
    <property type="component" value="Unassembled WGS sequence"/>
</dbReference>
<reference evidence="2" key="1">
    <citation type="journal article" date="2019" name="Int. J. Syst. Evol. Microbiol.">
        <title>The Global Catalogue of Microorganisms (GCM) 10K type strain sequencing project: providing services to taxonomists for standard genome sequencing and annotation.</title>
        <authorList>
            <consortium name="The Broad Institute Genomics Platform"/>
            <consortium name="The Broad Institute Genome Sequencing Center for Infectious Disease"/>
            <person name="Wu L."/>
            <person name="Ma J."/>
        </authorList>
    </citation>
    <scope>NUCLEOTIDE SEQUENCE [LARGE SCALE GENOMIC DNA]</scope>
    <source>
        <strain evidence="2">JCM 16601</strain>
    </source>
</reference>
<evidence type="ECO:0000313" key="1">
    <source>
        <dbReference type="EMBL" id="GAA3972544.1"/>
    </source>
</evidence>
<comment type="caution">
    <text evidence="1">The sequence shown here is derived from an EMBL/GenBank/DDBJ whole genome shotgun (WGS) entry which is preliminary data.</text>
</comment>
<accession>A0ABP7PX70</accession>
<organism evidence="1 2">
    <name type="scientific">Mucilaginibacter dorajii</name>
    <dbReference type="NCBI Taxonomy" id="692994"/>
    <lineage>
        <taxon>Bacteria</taxon>
        <taxon>Pseudomonadati</taxon>
        <taxon>Bacteroidota</taxon>
        <taxon>Sphingobacteriia</taxon>
        <taxon>Sphingobacteriales</taxon>
        <taxon>Sphingobacteriaceae</taxon>
        <taxon>Mucilaginibacter</taxon>
    </lineage>
</organism>
<dbReference type="EMBL" id="BAAAZC010000017">
    <property type="protein sequence ID" value="GAA3972544.1"/>
    <property type="molecule type" value="Genomic_DNA"/>
</dbReference>
<name>A0ABP7PX70_9SPHI</name>
<proteinExistence type="predicted"/>
<protein>
    <submittedName>
        <fullName evidence="1">Uncharacterized protein</fullName>
    </submittedName>
</protein>
<evidence type="ECO:0000313" key="2">
    <source>
        <dbReference type="Proteomes" id="UP001500742"/>
    </source>
</evidence>
<keyword evidence="2" id="KW-1185">Reference proteome</keyword>